<organism evidence="1 2">
    <name type="scientific">Phytophthora cactorum</name>
    <dbReference type="NCBI Taxonomy" id="29920"/>
    <lineage>
        <taxon>Eukaryota</taxon>
        <taxon>Sar</taxon>
        <taxon>Stramenopiles</taxon>
        <taxon>Oomycota</taxon>
        <taxon>Peronosporomycetes</taxon>
        <taxon>Peronosporales</taxon>
        <taxon>Peronosporaceae</taxon>
        <taxon>Phytophthora</taxon>
    </lineage>
</organism>
<evidence type="ECO:0000313" key="2">
    <source>
        <dbReference type="Proteomes" id="UP000697107"/>
    </source>
</evidence>
<evidence type="ECO:0000313" key="1">
    <source>
        <dbReference type="EMBL" id="KAG2962077.1"/>
    </source>
</evidence>
<dbReference type="Proteomes" id="UP000697107">
    <property type="component" value="Unassembled WGS sequence"/>
</dbReference>
<proteinExistence type="predicted"/>
<dbReference type="AlphaFoldDB" id="A0A8T1EZH8"/>
<dbReference type="EMBL" id="RCML01001510">
    <property type="protein sequence ID" value="KAG2962077.1"/>
    <property type="molecule type" value="Genomic_DNA"/>
</dbReference>
<protein>
    <submittedName>
        <fullName evidence="1">Uncharacterized protein</fullName>
    </submittedName>
</protein>
<name>A0A8T1EZH8_9STRA</name>
<reference evidence="1" key="1">
    <citation type="submission" date="2018-10" db="EMBL/GenBank/DDBJ databases">
        <title>Effector identification in a new, highly contiguous assembly of the strawberry crown rot pathogen Phytophthora cactorum.</title>
        <authorList>
            <person name="Armitage A.D."/>
            <person name="Nellist C.F."/>
            <person name="Bates H."/>
            <person name="Vickerstaff R.J."/>
            <person name="Harrison R.J."/>
        </authorList>
    </citation>
    <scope>NUCLEOTIDE SEQUENCE</scope>
    <source>
        <strain evidence="1">P415</strain>
    </source>
</reference>
<sequence>MVNFNIGDYVLRSRVDEKVPTKLLVTWVGPYAVTAALAYNVLKLKHLVTGDDLEVHASRLKFFTDKDLDVAEEFLEHVCCTPRARAVAISVERPEPGLRDTSWMAWFGRY</sequence>
<gene>
    <name evidence="1" type="ORF">PC118_g21615</name>
</gene>
<accession>A0A8T1EZH8</accession>
<comment type="caution">
    <text evidence="1">The sequence shown here is derived from an EMBL/GenBank/DDBJ whole genome shotgun (WGS) entry which is preliminary data.</text>
</comment>
<dbReference type="VEuPathDB" id="FungiDB:PC110_g10370"/>